<organism evidence="1 2">
    <name type="scientific">Afipia broomeae ATCC 49717</name>
    <dbReference type="NCBI Taxonomy" id="883078"/>
    <lineage>
        <taxon>Bacteria</taxon>
        <taxon>Pseudomonadati</taxon>
        <taxon>Pseudomonadota</taxon>
        <taxon>Alphaproteobacteria</taxon>
        <taxon>Hyphomicrobiales</taxon>
        <taxon>Nitrobacteraceae</taxon>
        <taxon>Afipia</taxon>
    </lineage>
</organism>
<dbReference type="AlphaFoldDB" id="K8PFQ8"/>
<evidence type="ECO:0000313" key="1">
    <source>
        <dbReference type="EMBL" id="EKS41472.1"/>
    </source>
</evidence>
<keyword evidence="2" id="KW-1185">Reference proteome</keyword>
<reference evidence="1 2" key="1">
    <citation type="submission" date="2012-04" db="EMBL/GenBank/DDBJ databases">
        <title>The Genome Sequence of Afipia broomeae ATCC 49717.</title>
        <authorList>
            <consortium name="The Broad Institute Genome Sequencing Platform"/>
            <person name="Earl A."/>
            <person name="Ward D."/>
            <person name="Feldgarden M."/>
            <person name="Gevers D."/>
            <person name="Huys G."/>
            <person name="Walker B."/>
            <person name="Young S.K."/>
            <person name="Zeng Q."/>
            <person name="Gargeya S."/>
            <person name="Fitzgerald M."/>
            <person name="Haas B."/>
            <person name="Abouelleil A."/>
            <person name="Alvarado L."/>
            <person name="Arachchi H.M."/>
            <person name="Berlin A."/>
            <person name="Chapman S.B."/>
            <person name="Goldberg J."/>
            <person name="Griggs A."/>
            <person name="Gujja S."/>
            <person name="Hansen M."/>
            <person name="Howarth C."/>
            <person name="Imamovic A."/>
            <person name="Larimer J."/>
            <person name="McCowen C."/>
            <person name="Montmayeur A."/>
            <person name="Murphy C."/>
            <person name="Neiman D."/>
            <person name="Pearson M."/>
            <person name="Priest M."/>
            <person name="Roberts A."/>
            <person name="Saif S."/>
            <person name="Shea T."/>
            <person name="Sisk P."/>
            <person name="Sykes S."/>
            <person name="Wortman J."/>
            <person name="Nusbaum C."/>
            <person name="Birren B."/>
        </authorList>
    </citation>
    <scope>NUCLEOTIDE SEQUENCE [LARGE SCALE GENOMIC DNA]</scope>
    <source>
        <strain evidence="1 2">ATCC 49717</strain>
    </source>
</reference>
<evidence type="ECO:0000313" key="2">
    <source>
        <dbReference type="Proteomes" id="UP000001096"/>
    </source>
</evidence>
<accession>K8PFQ8</accession>
<dbReference type="RefSeq" id="WP_006019271.1">
    <property type="nucleotide sequence ID" value="NZ_KB375282.1"/>
</dbReference>
<gene>
    <name evidence="1" type="ORF">HMPREF9695_00564</name>
</gene>
<sequence length="67" mass="7794">MNRVSSRSPLSRSQIAIDDKENLRLWMKHLRMKHLHVTEQELRNVIERVGNSAGAVRKELDAICDQL</sequence>
<protein>
    <submittedName>
        <fullName evidence="1">Uncharacterized protein</fullName>
    </submittedName>
</protein>
<dbReference type="Proteomes" id="UP000001096">
    <property type="component" value="Unassembled WGS sequence"/>
</dbReference>
<dbReference type="InterPro" id="IPR022037">
    <property type="entry name" value="DUF3606"/>
</dbReference>
<dbReference type="HOGENOM" id="CLU_2802819_0_0_5"/>
<dbReference type="Pfam" id="PF12244">
    <property type="entry name" value="DUF3606"/>
    <property type="match status" value="1"/>
</dbReference>
<dbReference type="EMBL" id="AGWX01000001">
    <property type="protein sequence ID" value="EKS41472.1"/>
    <property type="molecule type" value="Genomic_DNA"/>
</dbReference>
<comment type="caution">
    <text evidence="1">The sequence shown here is derived from an EMBL/GenBank/DDBJ whole genome shotgun (WGS) entry which is preliminary data.</text>
</comment>
<name>K8PFQ8_9BRAD</name>
<proteinExistence type="predicted"/>